<feature type="chain" id="PRO_5032698548" evidence="2">
    <location>
        <begin position="26"/>
        <end position="120"/>
    </location>
</feature>
<dbReference type="EMBL" id="JACHIA010000003">
    <property type="protein sequence ID" value="MBB6070059.1"/>
    <property type="molecule type" value="Genomic_DNA"/>
</dbReference>
<evidence type="ECO:0000256" key="1">
    <source>
        <dbReference type="SAM" id="MobiDB-lite"/>
    </source>
</evidence>
<reference evidence="3 4" key="1">
    <citation type="submission" date="2020-08" db="EMBL/GenBank/DDBJ databases">
        <title>Genomic Encyclopedia of Type Strains, Phase IV (KMG-IV): sequencing the most valuable type-strain genomes for metagenomic binning, comparative biology and taxonomic classification.</title>
        <authorList>
            <person name="Goeker M."/>
        </authorList>
    </citation>
    <scope>NUCLEOTIDE SEQUENCE [LARGE SCALE GENOMIC DNA]</scope>
    <source>
        <strain evidence="3 4">DSM 29007</strain>
    </source>
</reference>
<keyword evidence="3" id="KW-0670">Pyruvate</keyword>
<keyword evidence="3" id="KW-0012">Acyltransferase</keyword>
<gene>
    <name evidence="3" type="ORF">HNQ61_001676</name>
</gene>
<dbReference type="GO" id="GO:0016746">
    <property type="term" value="F:acyltransferase activity"/>
    <property type="evidence" value="ECO:0007669"/>
    <property type="project" value="UniProtKB-KW"/>
</dbReference>
<feature type="compositionally biased region" description="Basic and acidic residues" evidence="1">
    <location>
        <begin position="102"/>
        <end position="114"/>
    </location>
</feature>
<dbReference type="RefSeq" id="WP_183685580.1">
    <property type="nucleotide sequence ID" value="NZ_JABDTL010000002.1"/>
</dbReference>
<accession>A0A841GTT9</accession>
<comment type="caution">
    <text evidence="3">The sequence shown here is derived from an EMBL/GenBank/DDBJ whole genome shotgun (WGS) entry which is preliminary data.</text>
</comment>
<evidence type="ECO:0000313" key="3">
    <source>
        <dbReference type="EMBL" id="MBB6070059.1"/>
    </source>
</evidence>
<dbReference type="AlphaFoldDB" id="A0A841GTT9"/>
<name>A0A841GTT9_9BACT</name>
<feature type="region of interest" description="Disordered" evidence="1">
    <location>
        <begin position="22"/>
        <end position="120"/>
    </location>
</feature>
<proteinExistence type="predicted"/>
<keyword evidence="2" id="KW-0732">Signal</keyword>
<feature type="compositionally biased region" description="Low complexity" evidence="1">
    <location>
        <begin position="51"/>
        <end position="77"/>
    </location>
</feature>
<feature type="signal peptide" evidence="2">
    <location>
        <begin position="1"/>
        <end position="25"/>
    </location>
</feature>
<protein>
    <submittedName>
        <fullName evidence="3">Pyruvate/2-oxoglutarate dehydrogenase complex dihydrolipoamide acyltransferase (E2) component</fullName>
    </submittedName>
</protein>
<dbReference type="Proteomes" id="UP000582837">
    <property type="component" value="Unassembled WGS sequence"/>
</dbReference>
<organism evidence="3 4">
    <name type="scientific">Longimicrobium terrae</name>
    <dbReference type="NCBI Taxonomy" id="1639882"/>
    <lineage>
        <taxon>Bacteria</taxon>
        <taxon>Pseudomonadati</taxon>
        <taxon>Gemmatimonadota</taxon>
        <taxon>Longimicrobiia</taxon>
        <taxon>Longimicrobiales</taxon>
        <taxon>Longimicrobiaceae</taxon>
        <taxon>Longimicrobium</taxon>
    </lineage>
</organism>
<keyword evidence="3" id="KW-0808">Transferase</keyword>
<evidence type="ECO:0000313" key="4">
    <source>
        <dbReference type="Proteomes" id="UP000582837"/>
    </source>
</evidence>
<keyword evidence="4" id="KW-1185">Reference proteome</keyword>
<sequence length="120" mass="12365">MPTMIHTGRLLAAVLTLAACGAEQAEPEPPSAPAAAATPAPARAPEPVTAPPRAAAPSASRETAPTRADSVAAAAEDVSPEWKQRERAMAGTEQCLRQAADLPHDARARVEAACRARPRS</sequence>
<evidence type="ECO:0000256" key="2">
    <source>
        <dbReference type="SAM" id="SignalP"/>
    </source>
</evidence>